<gene>
    <name evidence="5" type="ORF">JD82_03842</name>
</gene>
<dbReference type="InterPro" id="IPR029016">
    <property type="entry name" value="GAF-like_dom_sf"/>
</dbReference>
<dbReference type="SMART" id="SM00862">
    <property type="entry name" value="Trans_reg_C"/>
    <property type="match status" value="1"/>
</dbReference>
<dbReference type="Gene3D" id="1.10.10.10">
    <property type="entry name" value="Winged helix-like DNA-binding domain superfamily/Winged helix DNA-binding domain"/>
    <property type="match status" value="1"/>
</dbReference>
<dbReference type="InterPro" id="IPR001867">
    <property type="entry name" value="OmpR/PhoB-type_DNA-bd"/>
</dbReference>
<keyword evidence="1" id="KW-0805">Transcription regulation</keyword>
<evidence type="ECO:0000256" key="2">
    <source>
        <dbReference type="ARBA" id="ARBA00023125"/>
    </source>
</evidence>
<dbReference type="Pfam" id="PF01590">
    <property type="entry name" value="GAF"/>
    <property type="match status" value="1"/>
</dbReference>
<protein>
    <submittedName>
        <fullName evidence="5">GAF domain-containing protein</fullName>
    </submittedName>
</protein>
<evidence type="ECO:0000256" key="3">
    <source>
        <dbReference type="ARBA" id="ARBA00023163"/>
    </source>
</evidence>
<dbReference type="InterPro" id="IPR016032">
    <property type="entry name" value="Sig_transdc_resp-reg_C-effctor"/>
</dbReference>
<keyword evidence="3" id="KW-0804">Transcription</keyword>
<accession>A0A660CK16</accession>
<dbReference type="SUPFAM" id="SSF55781">
    <property type="entry name" value="GAF domain-like"/>
    <property type="match status" value="1"/>
</dbReference>
<reference evidence="5 6" key="1">
    <citation type="submission" date="2019-07" db="EMBL/GenBank/DDBJ databases">
        <title>R&amp;d 2014.</title>
        <authorList>
            <person name="Klenk H.-P."/>
        </authorList>
    </citation>
    <scope>NUCLEOTIDE SEQUENCE [LARGE SCALE GENOMIC DNA]</scope>
    <source>
        <strain evidence="5 6">DSM 43194</strain>
    </source>
</reference>
<dbReference type="InterPro" id="IPR003018">
    <property type="entry name" value="GAF"/>
</dbReference>
<dbReference type="Gene3D" id="3.30.450.40">
    <property type="match status" value="1"/>
</dbReference>
<dbReference type="Proteomes" id="UP000317303">
    <property type="component" value="Unassembled WGS sequence"/>
</dbReference>
<dbReference type="GO" id="GO:0003677">
    <property type="term" value="F:DNA binding"/>
    <property type="evidence" value="ECO:0007669"/>
    <property type="project" value="UniProtKB-KW"/>
</dbReference>
<keyword evidence="6" id="KW-1185">Reference proteome</keyword>
<evidence type="ECO:0000259" key="4">
    <source>
        <dbReference type="SMART" id="SM00862"/>
    </source>
</evidence>
<feature type="domain" description="OmpR/PhoB-type" evidence="4">
    <location>
        <begin position="323"/>
        <end position="387"/>
    </location>
</feature>
<dbReference type="GO" id="GO:0000160">
    <property type="term" value="P:phosphorelay signal transduction system"/>
    <property type="evidence" value="ECO:0007669"/>
    <property type="project" value="InterPro"/>
</dbReference>
<keyword evidence="2" id="KW-0238">DNA-binding</keyword>
<evidence type="ECO:0000313" key="6">
    <source>
        <dbReference type="Proteomes" id="UP000317303"/>
    </source>
</evidence>
<dbReference type="InterPro" id="IPR036388">
    <property type="entry name" value="WH-like_DNA-bd_sf"/>
</dbReference>
<evidence type="ECO:0000313" key="5">
    <source>
        <dbReference type="EMBL" id="TWH21969.1"/>
    </source>
</evidence>
<comment type="caution">
    <text evidence="5">The sequence shown here is derived from an EMBL/GenBank/DDBJ whole genome shotgun (WGS) entry which is preliminary data.</text>
</comment>
<evidence type="ECO:0000256" key="1">
    <source>
        <dbReference type="ARBA" id="ARBA00023015"/>
    </source>
</evidence>
<dbReference type="AlphaFoldDB" id="A0A660CK16"/>
<organism evidence="5 6">
    <name type="scientific">Prauserella rugosa</name>
    <dbReference type="NCBI Taxonomy" id="43354"/>
    <lineage>
        <taxon>Bacteria</taxon>
        <taxon>Bacillati</taxon>
        <taxon>Actinomycetota</taxon>
        <taxon>Actinomycetes</taxon>
        <taxon>Pseudonocardiales</taxon>
        <taxon>Pseudonocardiaceae</taxon>
        <taxon>Prauserella</taxon>
    </lineage>
</organism>
<name>A0A660CK16_9PSEU</name>
<sequence>MTVEPARDALLTASDPLRQQRVLKGIRDATLSGDKPYAAPRAVISESWQRSLAAQVDPDGYQPPEVYGSDELSEVREGHPLHAVLDPLRELLVSIADESQHITIVTDADGTILWREGPSTLCNLADHVGLREGTRWSEQAIGTNAMGTAIAVDAPVQIYSAEHLVRTYHSWTCAAAPIHDPDTGRLLGAIDISGRLETLHPAMVSLVNATAQVAENHLRMRMEQQDEWMRATNMRHLERLGGESGALITPSGRVIAANPLGGFPHRIDVATGTDRIDVGGREARLEPLAGGYLLRFPRRSGQVRRPTLRLSLLGSAPEATLDGRAVPLTLRRAEILALLALHPDGLTADQLALHLYGDDGNPTTVRAEVHRLRGELGDALRAKPYRLAADVEADVLRVRDALASGDVATAATTATAPLLPRSESPTIRAERDQQIAALRKAVLDSGDVNALWALSENEPGHDDLEVFERLSHVLPEGDPRRPVVDARLAWLTDEDGA</sequence>
<dbReference type="GO" id="GO:0006355">
    <property type="term" value="P:regulation of DNA-templated transcription"/>
    <property type="evidence" value="ECO:0007669"/>
    <property type="project" value="InterPro"/>
</dbReference>
<proteinExistence type="predicted"/>
<dbReference type="RefSeq" id="WP_030529943.1">
    <property type="nucleotide sequence ID" value="NZ_JOIJ01000001.1"/>
</dbReference>
<dbReference type="EMBL" id="VLJV01000001">
    <property type="protein sequence ID" value="TWH21969.1"/>
    <property type="molecule type" value="Genomic_DNA"/>
</dbReference>
<dbReference type="SUPFAM" id="SSF46894">
    <property type="entry name" value="C-terminal effector domain of the bipartite response regulators"/>
    <property type="match status" value="1"/>
</dbReference>
<dbReference type="OrthoDB" id="3928741at2"/>